<comment type="caution">
    <text evidence="1">The sequence shown here is derived from an EMBL/GenBank/DDBJ whole genome shotgun (WGS) entry which is preliminary data.</text>
</comment>
<proteinExistence type="predicted"/>
<evidence type="ECO:0000313" key="1">
    <source>
        <dbReference type="EMBL" id="KAH9423711.1"/>
    </source>
</evidence>
<protein>
    <submittedName>
        <fullName evidence="1">Uncharacterized protein</fullName>
    </submittedName>
</protein>
<dbReference type="EMBL" id="NJHN03000031">
    <property type="protein sequence ID" value="KAH9423711.1"/>
    <property type="molecule type" value="Genomic_DNA"/>
</dbReference>
<gene>
    <name evidence="1" type="ORF">DERP_005292</name>
</gene>
<reference evidence="1 2" key="1">
    <citation type="journal article" date="2018" name="J. Allergy Clin. Immunol.">
        <title>High-quality assembly of Dermatophagoides pteronyssinus genome and transcriptome reveals a wide range of novel allergens.</title>
        <authorList>
            <person name="Liu X.Y."/>
            <person name="Yang K.Y."/>
            <person name="Wang M.Q."/>
            <person name="Kwok J.S."/>
            <person name="Zeng X."/>
            <person name="Yang Z."/>
            <person name="Xiao X.J."/>
            <person name="Lau C.P."/>
            <person name="Li Y."/>
            <person name="Huang Z.M."/>
            <person name="Ba J.G."/>
            <person name="Yim A.K."/>
            <person name="Ouyang C.Y."/>
            <person name="Ngai S.M."/>
            <person name="Chan T.F."/>
            <person name="Leung E.L."/>
            <person name="Liu L."/>
            <person name="Liu Z.G."/>
            <person name="Tsui S.K."/>
        </authorList>
    </citation>
    <scope>NUCLEOTIDE SEQUENCE [LARGE SCALE GENOMIC DNA]</scope>
    <source>
        <strain evidence="1">Derp</strain>
    </source>
</reference>
<keyword evidence="2" id="KW-1185">Reference proteome</keyword>
<reference evidence="1 2" key="2">
    <citation type="journal article" date="2022" name="Mol. Biol. Evol.">
        <title>Comparative Genomics Reveals Insights into the Divergent Evolution of Astigmatic Mites and Household Pest Adaptations.</title>
        <authorList>
            <person name="Xiong Q."/>
            <person name="Wan A.T."/>
            <person name="Liu X."/>
            <person name="Fung C.S."/>
            <person name="Xiao X."/>
            <person name="Malainual N."/>
            <person name="Hou J."/>
            <person name="Wang L."/>
            <person name="Wang M."/>
            <person name="Yang K.Y."/>
            <person name="Cui Y."/>
            <person name="Leung E.L."/>
            <person name="Nong W."/>
            <person name="Shin S.K."/>
            <person name="Au S.W."/>
            <person name="Jeong K.Y."/>
            <person name="Chew F.T."/>
            <person name="Hui J.H."/>
            <person name="Leung T.F."/>
            <person name="Tungtrongchitr A."/>
            <person name="Zhong N."/>
            <person name="Liu Z."/>
            <person name="Tsui S.K."/>
        </authorList>
    </citation>
    <scope>NUCLEOTIDE SEQUENCE [LARGE SCALE GENOMIC DNA]</scope>
    <source>
        <strain evidence="1">Derp</strain>
    </source>
</reference>
<dbReference type="Proteomes" id="UP000887458">
    <property type="component" value="Unassembled WGS sequence"/>
</dbReference>
<accession>A0ABQ8JM81</accession>
<organism evidence="1 2">
    <name type="scientific">Dermatophagoides pteronyssinus</name>
    <name type="common">European house dust mite</name>
    <dbReference type="NCBI Taxonomy" id="6956"/>
    <lineage>
        <taxon>Eukaryota</taxon>
        <taxon>Metazoa</taxon>
        <taxon>Ecdysozoa</taxon>
        <taxon>Arthropoda</taxon>
        <taxon>Chelicerata</taxon>
        <taxon>Arachnida</taxon>
        <taxon>Acari</taxon>
        <taxon>Acariformes</taxon>
        <taxon>Sarcoptiformes</taxon>
        <taxon>Astigmata</taxon>
        <taxon>Psoroptidia</taxon>
        <taxon>Analgoidea</taxon>
        <taxon>Pyroglyphidae</taxon>
        <taxon>Dermatophagoidinae</taxon>
        <taxon>Dermatophagoides</taxon>
    </lineage>
</organism>
<evidence type="ECO:0000313" key="2">
    <source>
        <dbReference type="Proteomes" id="UP000887458"/>
    </source>
</evidence>
<sequence>MFKSKKEKEKLKIDDSFKMQEARESLRHQSDSNNNNNNLFYLDSMSSSLFLSSSLETICVQSIYV</sequence>
<name>A0ABQ8JM81_DERPT</name>